<feature type="domain" description="Methyltransferase regulatory" evidence="1">
    <location>
        <begin position="34"/>
        <end position="117"/>
    </location>
</feature>
<comment type="caution">
    <text evidence="2">The sequence shown here is derived from an EMBL/GenBank/DDBJ whole genome shotgun (WGS) entry which is preliminary data.</text>
</comment>
<sequence length="325" mass="35289">MAEGFQMMKRLFDAGAVHLAGNELAKQLFEEDHNPSYVAHEYLNRYWRPLFFADVARDFAGAKLEYVGAARAIDMFDKFFVTPTQAEIIGAVADPVVAETLRDYCRVRTFRADIHVKGLRRLSPREQEAGLASVPLALSGDTAEFPYRFGAPEGLVTLPEEIFKPIIEALAEQGPMTLGELLRQPGWPGQPPKSMAEAVGVLLATRRVAAAAPITDAAMVARCRRINSRAAQRIPELATRFGVPVAVPAVRNAGYMAPVDLIAVALLNNLPNLDDAGLVQALADLADPGELETAGGGQAAANPTERLAAMVADRRRIWRHLGLID</sequence>
<reference evidence="2 3" key="1">
    <citation type="submission" date="2018-09" db="EMBL/GenBank/DDBJ databases">
        <authorList>
            <person name="Zhu H."/>
        </authorList>
    </citation>
    <scope>NUCLEOTIDE SEQUENCE [LARGE SCALE GENOMIC DNA]</scope>
    <source>
        <strain evidence="2 3">K1W22B-8</strain>
    </source>
</reference>
<evidence type="ECO:0000259" key="1">
    <source>
        <dbReference type="Pfam" id="PF10119"/>
    </source>
</evidence>
<dbReference type="EMBL" id="QYUK01000011">
    <property type="protein sequence ID" value="RJF88321.1"/>
    <property type="molecule type" value="Genomic_DNA"/>
</dbReference>
<evidence type="ECO:0000313" key="3">
    <source>
        <dbReference type="Proteomes" id="UP000284605"/>
    </source>
</evidence>
<accession>A0A418WE80</accession>
<protein>
    <recommendedName>
        <fullName evidence="1">Methyltransferase regulatory domain-containing protein</fullName>
    </recommendedName>
</protein>
<gene>
    <name evidence="2" type="ORF">D3874_15950</name>
</gene>
<dbReference type="InterPro" id="IPR018773">
    <property type="entry name" value="MeTrfase_reg_dom_prd"/>
</dbReference>
<name>A0A418WE80_9PROT</name>
<dbReference type="RefSeq" id="WP_119778957.1">
    <property type="nucleotide sequence ID" value="NZ_QYUK01000011.1"/>
</dbReference>
<evidence type="ECO:0000313" key="2">
    <source>
        <dbReference type="EMBL" id="RJF88321.1"/>
    </source>
</evidence>
<dbReference type="OrthoDB" id="5298787at2"/>
<dbReference type="Pfam" id="PF10119">
    <property type="entry name" value="MethyTransf_Reg"/>
    <property type="match status" value="1"/>
</dbReference>
<proteinExistence type="predicted"/>
<dbReference type="AlphaFoldDB" id="A0A418WE80"/>
<organism evidence="2 3">
    <name type="scientific">Oleomonas cavernae</name>
    <dbReference type="NCBI Taxonomy" id="2320859"/>
    <lineage>
        <taxon>Bacteria</taxon>
        <taxon>Pseudomonadati</taxon>
        <taxon>Pseudomonadota</taxon>
        <taxon>Alphaproteobacteria</taxon>
        <taxon>Acetobacterales</taxon>
        <taxon>Acetobacteraceae</taxon>
        <taxon>Oleomonas</taxon>
    </lineage>
</organism>
<dbReference type="Proteomes" id="UP000284605">
    <property type="component" value="Unassembled WGS sequence"/>
</dbReference>
<keyword evidence="3" id="KW-1185">Reference proteome</keyword>